<reference evidence="6" key="1">
    <citation type="submission" date="2023-07" db="EMBL/GenBank/DDBJ databases">
        <authorList>
            <consortium name="AG Swart"/>
            <person name="Singh M."/>
            <person name="Singh A."/>
            <person name="Seah K."/>
            <person name="Emmerich C."/>
        </authorList>
    </citation>
    <scope>NUCLEOTIDE SEQUENCE</scope>
    <source>
        <strain evidence="6">DP1</strain>
    </source>
</reference>
<dbReference type="Pfam" id="PF01344">
    <property type="entry name" value="Kelch_1"/>
    <property type="match status" value="1"/>
</dbReference>
<evidence type="ECO:0000313" key="6">
    <source>
        <dbReference type="EMBL" id="CAI2383245.1"/>
    </source>
</evidence>
<evidence type="ECO:0000256" key="3">
    <source>
        <dbReference type="PROSITE-ProRule" id="PRU00024"/>
    </source>
</evidence>
<organism evidence="6 7">
    <name type="scientific">Euplotes crassus</name>
    <dbReference type="NCBI Taxonomy" id="5936"/>
    <lineage>
        <taxon>Eukaryota</taxon>
        <taxon>Sar</taxon>
        <taxon>Alveolata</taxon>
        <taxon>Ciliophora</taxon>
        <taxon>Intramacronucleata</taxon>
        <taxon>Spirotrichea</taxon>
        <taxon>Hypotrichia</taxon>
        <taxon>Euplotida</taxon>
        <taxon>Euplotidae</taxon>
        <taxon>Moneuplotes</taxon>
    </lineage>
</organism>
<dbReference type="SUPFAM" id="SSF57845">
    <property type="entry name" value="B-box zinc-binding domain"/>
    <property type="match status" value="1"/>
</dbReference>
<accession>A0AAD1Y3D3</accession>
<dbReference type="InterPro" id="IPR000315">
    <property type="entry name" value="Znf_B-box"/>
</dbReference>
<feature type="compositionally biased region" description="Basic and acidic residues" evidence="4">
    <location>
        <begin position="361"/>
        <end position="373"/>
    </location>
</feature>
<evidence type="ECO:0000313" key="7">
    <source>
        <dbReference type="Proteomes" id="UP001295684"/>
    </source>
</evidence>
<dbReference type="PANTHER" id="PTHR46344">
    <property type="entry name" value="OS02G0202900 PROTEIN"/>
    <property type="match status" value="1"/>
</dbReference>
<dbReference type="Pfam" id="PF00643">
    <property type="entry name" value="zf-B_box"/>
    <property type="match status" value="1"/>
</dbReference>
<comment type="caution">
    <text evidence="6">The sequence shown here is derived from an EMBL/GenBank/DDBJ whole genome shotgun (WGS) entry which is preliminary data.</text>
</comment>
<keyword evidence="3" id="KW-0863">Zinc-finger</keyword>
<dbReference type="Gene3D" id="2.120.10.80">
    <property type="entry name" value="Kelch-type beta propeller"/>
    <property type="match status" value="1"/>
</dbReference>
<evidence type="ECO:0000256" key="2">
    <source>
        <dbReference type="ARBA" id="ARBA00022737"/>
    </source>
</evidence>
<feature type="domain" description="B box-type" evidence="5">
    <location>
        <begin position="1"/>
        <end position="34"/>
    </location>
</feature>
<feature type="region of interest" description="Disordered" evidence="4">
    <location>
        <begin position="349"/>
        <end position="373"/>
    </location>
</feature>
<dbReference type="AlphaFoldDB" id="A0AAD1Y3D3"/>
<protein>
    <recommendedName>
        <fullName evidence="5">B box-type domain-containing protein</fullName>
    </recommendedName>
</protein>
<dbReference type="Gene3D" id="3.30.160.60">
    <property type="entry name" value="Classic Zinc Finger"/>
    <property type="match status" value="1"/>
</dbReference>
<gene>
    <name evidence="6" type="ORF">ECRASSUSDP1_LOCUS24740</name>
</gene>
<keyword evidence="1" id="KW-0880">Kelch repeat</keyword>
<keyword evidence="2" id="KW-0677">Repeat</keyword>
<dbReference type="InterPro" id="IPR006652">
    <property type="entry name" value="Kelch_1"/>
</dbReference>
<dbReference type="Proteomes" id="UP001295684">
    <property type="component" value="Unassembled WGS sequence"/>
</dbReference>
<dbReference type="SUPFAM" id="SSF117281">
    <property type="entry name" value="Kelch motif"/>
    <property type="match status" value="1"/>
</dbReference>
<sequence length="801" mass="92806">MHEKTLEYFCKDCTRPVCSKCMFEEHNGHRLSQMTDIVAVMAKELRKLKDYLTAATIVNNNNLNIVEKLNFHLKEMRQTQFENVDKGFQEIIDELLKKKHQLVAKFTESFDKEFTRKKEIFQPFYNKKSKIDRIERAYYEFTELLQERNEAEILIKFVTIQKFCNESKIVLNDIKKEIGVNRRLFYIDPNLKPLKINTEKVLKLISHFKVDCKRKESPSKSPEKLINNSMDPLTKTFNKNGNKLRESAHKKLPPLEIFQDRTLPVQKDKLRSRQESTLIPKGKKKVSQVKSFATIKRTKETKLHQYDSKNTLALVPDNKMIPSTTNDNQRKNRMKKLLQKQVTRNLASIPHLGSRTGLKSVSKEAPAEKTEAEKPLQLGVSSIDSKLKQKVDKTDSKIFENLKHAIPENSYSFQSNSSEEMRDPKRLHEIQEIPKPIENGADFHGSFNTSQLITKKRDEIDDIQELVRGQTGLSKDLLTKENGSLAYFKTPEILCFGQNQFTLSYNVAEDKWFRKEYNHEKSEFIGNLKYLSVCQLDKPNCFLATGGCSTVTNEATDSCFYVEFPHTYTTTQKIVGHFREALIQRRYGHCSIYLNGYVLVIGGFMMSDNIGTTPITLTSCEKYHPVENIWTEAAELQTARAYPGFCKYGHFVYIFGGFENFSLLDSFERYDALVDLWEEITLKLPFRVAKMGVGVLEENRSILICGGLYSDEDDNFSYINNVYKLDLKTERWTKLASMGVSRILYPCLQRVKDKIYVLGGSFNGECEYFDVNDQKWYQISSYSNILPDDDLQSFAFIKLDN</sequence>
<evidence type="ECO:0000256" key="1">
    <source>
        <dbReference type="ARBA" id="ARBA00022441"/>
    </source>
</evidence>
<evidence type="ECO:0000259" key="5">
    <source>
        <dbReference type="PROSITE" id="PS50119"/>
    </source>
</evidence>
<proteinExistence type="predicted"/>
<keyword evidence="3" id="KW-0862">Zinc</keyword>
<dbReference type="PROSITE" id="PS50119">
    <property type="entry name" value="ZF_BBOX"/>
    <property type="match status" value="1"/>
</dbReference>
<keyword evidence="7" id="KW-1185">Reference proteome</keyword>
<dbReference type="PANTHER" id="PTHR46344:SF27">
    <property type="entry name" value="KELCH REPEAT SUPERFAMILY PROTEIN"/>
    <property type="match status" value="1"/>
</dbReference>
<evidence type="ECO:0000256" key="4">
    <source>
        <dbReference type="SAM" id="MobiDB-lite"/>
    </source>
</evidence>
<dbReference type="GO" id="GO:0008270">
    <property type="term" value="F:zinc ion binding"/>
    <property type="evidence" value="ECO:0007669"/>
    <property type="project" value="UniProtKB-KW"/>
</dbReference>
<dbReference type="SMART" id="SM00612">
    <property type="entry name" value="Kelch"/>
    <property type="match status" value="3"/>
</dbReference>
<dbReference type="CDD" id="cd19756">
    <property type="entry name" value="Bbox2"/>
    <property type="match status" value="1"/>
</dbReference>
<keyword evidence="3" id="KW-0479">Metal-binding</keyword>
<dbReference type="EMBL" id="CAMPGE010025494">
    <property type="protein sequence ID" value="CAI2383245.1"/>
    <property type="molecule type" value="Genomic_DNA"/>
</dbReference>
<dbReference type="InterPro" id="IPR015915">
    <property type="entry name" value="Kelch-typ_b-propeller"/>
</dbReference>
<name>A0AAD1Y3D3_EUPCR</name>